<dbReference type="AlphaFoldDB" id="A0A076NRE7"/>
<keyword evidence="5" id="KW-1185">Reference proteome</keyword>
<feature type="signal peptide" evidence="1">
    <location>
        <begin position="1"/>
        <end position="22"/>
    </location>
</feature>
<name>A0A076NRE7_9CORY</name>
<dbReference type="PROSITE" id="PS50234">
    <property type="entry name" value="VWFA"/>
    <property type="match status" value="1"/>
</dbReference>
<dbReference type="SUPFAM" id="SSF53850">
    <property type="entry name" value="Periplasmic binding protein-like II"/>
    <property type="match status" value="1"/>
</dbReference>
<organism evidence="3 5">
    <name type="scientific">Corynebacterium imitans</name>
    <dbReference type="NCBI Taxonomy" id="156978"/>
    <lineage>
        <taxon>Bacteria</taxon>
        <taxon>Bacillati</taxon>
        <taxon>Actinomycetota</taxon>
        <taxon>Actinomycetes</taxon>
        <taxon>Mycobacteriales</taxon>
        <taxon>Corynebacteriaceae</taxon>
        <taxon>Corynebacterium</taxon>
    </lineage>
</organism>
<dbReference type="KEGG" id="cii:CIMIT_05975"/>
<dbReference type="RefSeq" id="WP_038590434.1">
    <property type="nucleotide sequence ID" value="NZ_CP009211.1"/>
</dbReference>
<dbReference type="CDD" id="cd00198">
    <property type="entry name" value="vWFA"/>
    <property type="match status" value="1"/>
</dbReference>
<evidence type="ECO:0000313" key="5">
    <source>
        <dbReference type="Proteomes" id="UP000028780"/>
    </source>
</evidence>
<dbReference type="Gene3D" id="3.40.190.10">
    <property type="entry name" value="Periplasmic binding protein-like II"/>
    <property type="match status" value="2"/>
</dbReference>
<evidence type="ECO:0000313" key="3">
    <source>
        <dbReference type="EMBL" id="AIJ33502.1"/>
    </source>
</evidence>
<dbReference type="Gene3D" id="3.40.50.410">
    <property type="entry name" value="von Willebrand factor, type A domain"/>
    <property type="match status" value="1"/>
</dbReference>
<evidence type="ECO:0000313" key="6">
    <source>
        <dbReference type="Proteomes" id="UP000215374"/>
    </source>
</evidence>
<dbReference type="EMBL" id="CP009211">
    <property type="protein sequence ID" value="AIJ33502.1"/>
    <property type="molecule type" value="Genomic_DNA"/>
</dbReference>
<sequence>MKRIFALCTTLMLALVASGCSALDQLPQLGENKPLHIVAATELQDLEPLIQQAGEELGTDIEVTYLGGTLENSQALKAGELDGAYDATWFATNRYANLIGAADALGEEYPLASSPIAIGLRSEIARSNGWVDNPPTWEDLAQAAKDGEFTFGMTDPTASNSGFSTVVSAATALADTGVALSQQDLDAVGPQLGEFFSAQTLSSGSSGWLADTFRDDSSKADGIFNYESTLHQLKKDGVDLEVIVPADGTITADYPLSTLRTPQHEGSADTVRELAEWFEEHQQEVADTYRRPVFPVDALPAELSGQNPIDLQYPANETVARTLLERYNDDFRRPGQSIFLLDTSGSMQGERMTSLKAIMGQLIGGSAATSTGDVSFRNRESVSLRPFNSELLDGVTATLSEDDPQSRATLSEFIDGLEADGYTATYGALKGVLEEQAKMRSAEQDGEFRAPTIVLLSDGEATVPPFYDEFAAEYAQHDEWAGIPVFVILYGEAKRAEMDKLAELTGGKVFDAQQAELAEMFKEIRGYQ</sequence>
<dbReference type="InterPro" id="IPR036465">
    <property type="entry name" value="vWFA_dom_sf"/>
</dbReference>
<dbReference type="EMBL" id="LT906467">
    <property type="protein sequence ID" value="SNV71380.1"/>
    <property type="molecule type" value="Genomic_DNA"/>
</dbReference>
<evidence type="ECO:0000313" key="4">
    <source>
        <dbReference type="EMBL" id="SNV71380.1"/>
    </source>
</evidence>
<dbReference type="Proteomes" id="UP000215374">
    <property type="component" value="Chromosome 1"/>
</dbReference>
<dbReference type="PROSITE" id="PS51257">
    <property type="entry name" value="PROKAR_LIPOPROTEIN"/>
    <property type="match status" value="1"/>
</dbReference>
<dbReference type="Proteomes" id="UP000028780">
    <property type="component" value="Chromosome"/>
</dbReference>
<dbReference type="eggNOG" id="COG2304">
    <property type="taxonomic scope" value="Bacteria"/>
</dbReference>
<dbReference type="HOGENOM" id="CLU_029847_1_0_11"/>
<dbReference type="Pfam" id="PF00092">
    <property type="entry name" value="VWA"/>
    <property type="match status" value="1"/>
</dbReference>
<gene>
    <name evidence="3" type="ORF">CIMIT_05975</name>
    <name evidence="4" type="ORF">SAMEA4535761_01259</name>
</gene>
<feature type="domain" description="VWFA" evidence="2">
    <location>
        <begin position="336"/>
        <end position="524"/>
    </location>
</feature>
<evidence type="ECO:0000259" key="2">
    <source>
        <dbReference type="PROSITE" id="PS50234"/>
    </source>
</evidence>
<reference evidence="4 6" key="2">
    <citation type="submission" date="2017-06" db="EMBL/GenBank/DDBJ databases">
        <authorList>
            <consortium name="Pathogen Informatics"/>
        </authorList>
    </citation>
    <scope>NUCLEOTIDE SEQUENCE [LARGE SCALE GENOMIC DNA]</scope>
    <source>
        <strain evidence="4 6">NCTC13015</strain>
    </source>
</reference>
<dbReference type="eggNOG" id="COG1840">
    <property type="taxonomic scope" value="Bacteria"/>
</dbReference>
<dbReference type="SUPFAM" id="SSF53300">
    <property type="entry name" value="vWA-like"/>
    <property type="match status" value="1"/>
</dbReference>
<dbReference type="SMART" id="SM00327">
    <property type="entry name" value="VWA"/>
    <property type="match status" value="1"/>
</dbReference>
<proteinExistence type="predicted"/>
<dbReference type="InterPro" id="IPR002035">
    <property type="entry name" value="VWF_A"/>
</dbReference>
<evidence type="ECO:0000256" key="1">
    <source>
        <dbReference type="SAM" id="SignalP"/>
    </source>
</evidence>
<protein>
    <submittedName>
        <fullName evidence="4">Mg-chelatase subunit</fullName>
    </submittedName>
</protein>
<accession>A0A076NRE7</accession>
<reference evidence="3 5" key="1">
    <citation type="submission" date="2014-08" db="EMBL/GenBank/DDBJ databases">
        <title>Complete genome sequence of Corynebacterium imitans DSM 44264, isolated from a five-month-old boy with suspected pharyngeal diphtheria.</title>
        <authorList>
            <person name="Mollmann S."/>
            <person name="Albersmeier A."/>
            <person name="Ruckert C."/>
            <person name="Tauch A."/>
        </authorList>
    </citation>
    <scope>NUCLEOTIDE SEQUENCE [LARGE SCALE GENOMIC DNA]</scope>
    <source>
        <strain evidence="3 5">DSM 44264</strain>
    </source>
</reference>
<dbReference type="STRING" id="156978.CIMIT_05975"/>
<keyword evidence="1" id="KW-0732">Signal</keyword>
<feature type="chain" id="PRO_5001715515" evidence="1">
    <location>
        <begin position="23"/>
        <end position="528"/>
    </location>
</feature>
<dbReference type="OrthoDB" id="3170630at2"/>